<proteinExistence type="predicted"/>
<sequence length="151" mass="17937">MEPHRDLEGNFLTEPRQNSARLHNIIRRIRGIQSVEKRVRRTAKCSKNKMPWIIVDDYDRRKMKRGIKCPHEYLKVLEIYGYSGRTCEFEFVMYFIRNAVALEKILIDPRDQIVKRTPFARANWKIEQTGRRLAKSQLEAKVPPSIELVIL</sequence>
<gene>
    <name evidence="2" type="ORF">SO802_017044</name>
</gene>
<evidence type="ECO:0000313" key="3">
    <source>
        <dbReference type="Proteomes" id="UP001459277"/>
    </source>
</evidence>
<name>A0AAW2D0Q4_9ROSI</name>
<dbReference type="InterPro" id="IPR006566">
    <property type="entry name" value="FBD"/>
</dbReference>
<dbReference type="Pfam" id="PF08387">
    <property type="entry name" value="FBD"/>
    <property type="match status" value="1"/>
</dbReference>
<accession>A0AAW2D0Q4</accession>
<feature type="domain" description="FBD" evidence="1">
    <location>
        <begin position="67"/>
        <end position="106"/>
    </location>
</feature>
<evidence type="ECO:0000313" key="2">
    <source>
        <dbReference type="EMBL" id="KAL0003263.1"/>
    </source>
</evidence>
<protein>
    <recommendedName>
        <fullName evidence="1">FBD domain-containing protein</fullName>
    </recommendedName>
</protein>
<dbReference type="Proteomes" id="UP001459277">
    <property type="component" value="Unassembled WGS sequence"/>
</dbReference>
<organism evidence="2 3">
    <name type="scientific">Lithocarpus litseifolius</name>
    <dbReference type="NCBI Taxonomy" id="425828"/>
    <lineage>
        <taxon>Eukaryota</taxon>
        <taxon>Viridiplantae</taxon>
        <taxon>Streptophyta</taxon>
        <taxon>Embryophyta</taxon>
        <taxon>Tracheophyta</taxon>
        <taxon>Spermatophyta</taxon>
        <taxon>Magnoliopsida</taxon>
        <taxon>eudicotyledons</taxon>
        <taxon>Gunneridae</taxon>
        <taxon>Pentapetalae</taxon>
        <taxon>rosids</taxon>
        <taxon>fabids</taxon>
        <taxon>Fagales</taxon>
        <taxon>Fagaceae</taxon>
        <taxon>Lithocarpus</taxon>
    </lineage>
</organism>
<evidence type="ECO:0000259" key="1">
    <source>
        <dbReference type="Pfam" id="PF08387"/>
    </source>
</evidence>
<keyword evidence="3" id="KW-1185">Reference proteome</keyword>
<comment type="caution">
    <text evidence="2">The sequence shown here is derived from an EMBL/GenBank/DDBJ whole genome shotgun (WGS) entry which is preliminary data.</text>
</comment>
<dbReference type="EMBL" id="JAZDWU010000005">
    <property type="protein sequence ID" value="KAL0003263.1"/>
    <property type="molecule type" value="Genomic_DNA"/>
</dbReference>
<reference evidence="2 3" key="1">
    <citation type="submission" date="2024-01" db="EMBL/GenBank/DDBJ databases">
        <title>A telomere-to-telomere, gap-free genome of sweet tea (Lithocarpus litseifolius).</title>
        <authorList>
            <person name="Zhou J."/>
        </authorList>
    </citation>
    <scope>NUCLEOTIDE SEQUENCE [LARGE SCALE GENOMIC DNA]</scope>
    <source>
        <strain evidence="2">Zhou-2022a</strain>
        <tissue evidence="2">Leaf</tissue>
    </source>
</reference>
<dbReference type="AlphaFoldDB" id="A0AAW2D0Q4"/>